<accession>A0A2Z3GQI2</accession>
<name>A0A2Z3GQI2_9BACT</name>
<proteinExistence type="predicted"/>
<reference evidence="2" key="1">
    <citation type="submission" date="2018-04" db="EMBL/GenBank/DDBJ databases">
        <title>Complete genome of Antarctic heterotrophic bacterium Hymenobacter nivis.</title>
        <authorList>
            <person name="Terashima M."/>
        </authorList>
    </citation>
    <scope>NUCLEOTIDE SEQUENCE [LARGE SCALE GENOMIC DNA]</scope>
    <source>
        <strain evidence="2">NBRC 111535</strain>
    </source>
</reference>
<organism evidence="1 2">
    <name type="scientific">Hymenobacter nivis</name>
    <dbReference type="NCBI Taxonomy" id="1850093"/>
    <lineage>
        <taxon>Bacteria</taxon>
        <taxon>Pseudomonadati</taxon>
        <taxon>Bacteroidota</taxon>
        <taxon>Cytophagia</taxon>
        <taxon>Cytophagales</taxon>
        <taxon>Hymenobacteraceae</taxon>
        <taxon>Hymenobacter</taxon>
    </lineage>
</organism>
<evidence type="ECO:0000313" key="1">
    <source>
        <dbReference type="EMBL" id="AWM31644.1"/>
    </source>
</evidence>
<sequence length="73" mass="8014">MGFILRLPRHHLLPCSSGRRQAIADLGLAVGQVRRVAHCQVDGVWGQAWVKALVDGNFLFRFGNVGGAYLGQR</sequence>
<dbReference type="AlphaFoldDB" id="A0A2Z3GQI2"/>
<dbReference type="KEGG" id="hnv:DDQ68_01855"/>
<gene>
    <name evidence="1" type="ORF">DDQ68_01855</name>
</gene>
<evidence type="ECO:0000313" key="2">
    <source>
        <dbReference type="Proteomes" id="UP000245999"/>
    </source>
</evidence>
<dbReference type="RefSeq" id="WP_109652635.1">
    <property type="nucleotide sequence ID" value="NZ_CP029145.1"/>
</dbReference>
<dbReference type="Proteomes" id="UP000245999">
    <property type="component" value="Chromosome"/>
</dbReference>
<protein>
    <submittedName>
        <fullName evidence="1">Uncharacterized protein</fullName>
    </submittedName>
</protein>
<dbReference type="OrthoDB" id="9811945at2"/>
<keyword evidence="2" id="KW-1185">Reference proteome</keyword>
<dbReference type="EMBL" id="CP029145">
    <property type="protein sequence ID" value="AWM31644.1"/>
    <property type="molecule type" value="Genomic_DNA"/>
</dbReference>